<evidence type="ECO:0000256" key="1">
    <source>
        <dbReference type="SAM" id="MobiDB-lite"/>
    </source>
</evidence>
<dbReference type="SUPFAM" id="SSF56601">
    <property type="entry name" value="beta-lactamase/transpeptidase-like"/>
    <property type="match status" value="1"/>
</dbReference>
<accession>A0ABN2N4U9</accession>
<sequence length="388" mass="41202">MTNAVGGGRSQAERELEARVRRTVDLQIGRGEQLGIQVAVYRHGRQIVGVAAGDAGLAEPRPVREDSVFSSSSVTTGVAATAVHILADAGDLDLDDPVAKYWPGFAKNGKEAITIAEALSHQGGLYRMPRPLTAEFFADWDAGIRWIEDLEPAWTPGTRSGMHALSWGWVCGGIVDHVTGQRIDRFVQDMIATPLGVADEFMIGIDDRVADRLTRLTVAEDGSATTRLPPDHPVLDAMPPDSDVDFNDDRIRRAVAPAANGHFSARALARMYGALAHGGTIGGTRLLSDGYLPRLLEVRAEGVDAVTEVPLRKGVGFLLGGVVEQVYGPIGPNHESFGHTGNGGAVAFGDASRGIGVAVTCNLLTTVPDHLNPAMEICQLVRAGVDQL</sequence>
<dbReference type="Gene3D" id="3.40.710.10">
    <property type="entry name" value="DD-peptidase/beta-lactamase superfamily"/>
    <property type="match status" value="1"/>
</dbReference>
<dbReference type="GO" id="GO:0016787">
    <property type="term" value="F:hydrolase activity"/>
    <property type="evidence" value="ECO:0007669"/>
    <property type="project" value="UniProtKB-KW"/>
</dbReference>
<protein>
    <submittedName>
        <fullName evidence="3">Serine hydrolase domain-containing protein</fullName>
    </submittedName>
</protein>
<gene>
    <name evidence="3" type="ORF">GCM10009836_34080</name>
</gene>
<feature type="region of interest" description="Disordered" evidence="1">
    <location>
        <begin position="221"/>
        <end position="242"/>
    </location>
</feature>
<feature type="domain" description="Beta-lactamase-related" evidence="2">
    <location>
        <begin position="24"/>
        <end position="371"/>
    </location>
</feature>
<keyword evidence="4" id="KW-1185">Reference proteome</keyword>
<dbReference type="InterPro" id="IPR012338">
    <property type="entry name" value="Beta-lactam/transpept-like"/>
</dbReference>
<evidence type="ECO:0000259" key="2">
    <source>
        <dbReference type="Pfam" id="PF00144"/>
    </source>
</evidence>
<organism evidence="3 4">
    <name type="scientific">Pseudonocardia ailaonensis</name>
    <dbReference type="NCBI Taxonomy" id="367279"/>
    <lineage>
        <taxon>Bacteria</taxon>
        <taxon>Bacillati</taxon>
        <taxon>Actinomycetota</taxon>
        <taxon>Actinomycetes</taxon>
        <taxon>Pseudonocardiales</taxon>
        <taxon>Pseudonocardiaceae</taxon>
        <taxon>Pseudonocardia</taxon>
    </lineage>
</organism>
<reference evidence="3 4" key="1">
    <citation type="journal article" date="2019" name="Int. J. Syst. Evol. Microbiol.">
        <title>The Global Catalogue of Microorganisms (GCM) 10K type strain sequencing project: providing services to taxonomists for standard genome sequencing and annotation.</title>
        <authorList>
            <consortium name="The Broad Institute Genomics Platform"/>
            <consortium name="The Broad Institute Genome Sequencing Center for Infectious Disease"/>
            <person name="Wu L."/>
            <person name="Ma J."/>
        </authorList>
    </citation>
    <scope>NUCLEOTIDE SEQUENCE [LARGE SCALE GENOMIC DNA]</scope>
    <source>
        <strain evidence="3 4">JCM 16009</strain>
    </source>
</reference>
<dbReference type="RefSeq" id="WP_344417702.1">
    <property type="nucleotide sequence ID" value="NZ_BAAAQK010000009.1"/>
</dbReference>
<comment type="caution">
    <text evidence="3">The sequence shown here is derived from an EMBL/GenBank/DDBJ whole genome shotgun (WGS) entry which is preliminary data.</text>
</comment>
<dbReference type="InterPro" id="IPR052907">
    <property type="entry name" value="Beta-lactamase/esterase"/>
</dbReference>
<dbReference type="EMBL" id="BAAAQK010000009">
    <property type="protein sequence ID" value="GAA1851299.1"/>
    <property type="molecule type" value="Genomic_DNA"/>
</dbReference>
<evidence type="ECO:0000313" key="4">
    <source>
        <dbReference type="Proteomes" id="UP001500449"/>
    </source>
</evidence>
<dbReference type="InterPro" id="IPR001466">
    <property type="entry name" value="Beta-lactam-related"/>
</dbReference>
<dbReference type="Pfam" id="PF00144">
    <property type="entry name" value="Beta-lactamase"/>
    <property type="match status" value="1"/>
</dbReference>
<evidence type="ECO:0000313" key="3">
    <source>
        <dbReference type="EMBL" id="GAA1851299.1"/>
    </source>
</evidence>
<dbReference type="PANTHER" id="PTHR43319:SF3">
    <property type="entry name" value="BETA-LACTAMASE-RELATED DOMAIN-CONTAINING PROTEIN"/>
    <property type="match status" value="1"/>
</dbReference>
<dbReference type="PANTHER" id="PTHR43319">
    <property type="entry name" value="BETA-LACTAMASE-RELATED"/>
    <property type="match status" value="1"/>
</dbReference>
<dbReference type="Proteomes" id="UP001500449">
    <property type="component" value="Unassembled WGS sequence"/>
</dbReference>
<keyword evidence="3" id="KW-0378">Hydrolase</keyword>
<proteinExistence type="predicted"/>
<name>A0ABN2N4U9_9PSEU</name>